<dbReference type="InterPro" id="IPR005151">
    <property type="entry name" value="Tail-specific_protease"/>
</dbReference>
<organism evidence="2 3">
    <name type="scientific">Shewanella benthica</name>
    <dbReference type="NCBI Taxonomy" id="43661"/>
    <lineage>
        <taxon>Bacteria</taxon>
        <taxon>Pseudomonadati</taxon>
        <taxon>Pseudomonadota</taxon>
        <taxon>Gammaproteobacteria</taxon>
        <taxon>Alteromonadales</taxon>
        <taxon>Shewanellaceae</taxon>
        <taxon>Shewanella</taxon>
    </lineage>
</organism>
<accession>A0A330MEL4</accession>
<evidence type="ECO:0000313" key="2">
    <source>
        <dbReference type="EMBL" id="SQH78247.1"/>
    </source>
</evidence>
<reference evidence="3" key="1">
    <citation type="submission" date="2018-06" db="EMBL/GenBank/DDBJ databases">
        <authorList>
            <person name="Cea G.-C."/>
            <person name="William W."/>
        </authorList>
    </citation>
    <scope>NUCLEOTIDE SEQUENCE [LARGE SCALE GENOMIC DNA]</scope>
    <source>
        <strain evidence="3">DB21MT-2</strain>
    </source>
</reference>
<dbReference type="Gene3D" id="3.90.226.10">
    <property type="entry name" value="2-enoyl-CoA Hydratase, Chain A, domain 1"/>
    <property type="match status" value="1"/>
</dbReference>
<dbReference type="Pfam" id="PF03572">
    <property type="entry name" value="Peptidase_S41"/>
    <property type="match status" value="1"/>
</dbReference>
<dbReference type="AlphaFoldDB" id="A0A330MEL4"/>
<feature type="domain" description="Tail specific protease" evidence="1">
    <location>
        <begin position="246"/>
        <end position="466"/>
    </location>
</feature>
<protein>
    <recommendedName>
        <fullName evidence="1">Tail specific protease domain-containing protein</fullName>
    </recommendedName>
</protein>
<gene>
    <name evidence="2" type="ORF">SHEWBE_4287</name>
</gene>
<dbReference type="KEGG" id="sbk:SHEWBE_4287"/>
<dbReference type="RefSeq" id="WP_231926362.1">
    <property type="nucleotide sequence ID" value="NZ_LS483452.1"/>
</dbReference>
<evidence type="ECO:0000259" key="1">
    <source>
        <dbReference type="Pfam" id="PF03572"/>
    </source>
</evidence>
<name>A0A330MEL4_9GAMM</name>
<dbReference type="SUPFAM" id="SSF52096">
    <property type="entry name" value="ClpP/crotonase"/>
    <property type="match status" value="1"/>
</dbReference>
<dbReference type="InterPro" id="IPR029045">
    <property type="entry name" value="ClpP/crotonase-like_dom_sf"/>
</dbReference>
<dbReference type="EMBL" id="LS483452">
    <property type="protein sequence ID" value="SQH78247.1"/>
    <property type="molecule type" value="Genomic_DNA"/>
</dbReference>
<sequence>MRFGFPQIVNVFGLCLLISTLQLARLTLYSVDYKTRLTQSEIHQDLDVLINEIELHSAFAALDEHRLAKIQADVEPLIYRASNSLESQYFYAEIIKLLATLEDPGVNVTSPSEPLSVLPVVLKPLADCWLALDENATPIDANHPFITHIDGLPLSRWEQASQKFISKPLNESVSARVHWLSQLDILRRDMGLPLKDQVTLSLSDNQDSNIQLILPVAKHPFRPPRNLIASMVNSLSDAGSTNQPLYVSIDSLSRYDSDSELVTSLEKASRQALTIIDLRNAVGDSDKLLHFIARHYPNLKSSNHQIQAPQYLIALGQYRRSLDFKSDFLRPLGFIPFDEFNFFEQLEFSHTSQTIDFNKTDRFGLWYGRRSPRAKKLNTDESATPVSSRLGLIIGPECRRECEWIAYFAKSLSRVTLIGEKTSGDLGRLYGFTLPNSGIKIELTASLTYDMRGKLLSSLGTQPDIPLPITEVINWQGLLSLIESEQQDRQTVYTHKSPDTEDSGY</sequence>
<proteinExistence type="predicted"/>
<evidence type="ECO:0000313" key="3">
    <source>
        <dbReference type="Proteomes" id="UP000250123"/>
    </source>
</evidence>
<dbReference type="Proteomes" id="UP000250123">
    <property type="component" value="Chromosome SHEWBE"/>
</dbReference>